<evidence type="ECO:0000256" key="1">
    <source>
        <dbReference type="SAM" id="MobiDB-lite"/>
    </source>
</evidence>
<sequence length="208" mass="22664">MGRRQRGVRRGAGRRGRRRRGRRGADLRRLVAGGAGRPARAPGVVRRAGHHRARRRRHPRRHRPGRRRRRVLGCRRAGPPRRADPAGAVPDLEPGVLGGLRRGDDTAGRRLAGGGAGVRRADHHRRVLVQGGRRRRAAALRPRPGADPPGRRTRRQPRQAPPHPAGPAPDRDRPVGLPDQARPDRQRGRPGHAGLADPVVAGAARGGL</sequence>
<protein>
    <submittedName>
        <fullName evidence="2">Uncharacterized protein</fullName>
    </submittedName>
</protein>
<dbReference type="EMBL" id="VSSQ01038416">
    <property type="protein sequence ID" value="MPM91348.1"/>
    <property type="molecule type" value="Genomic_DNA"/>
</dbReference>
<reference evidence="2" key="1">
    <citation type="submission" date="2019-08" db="EMBL/GenBank/DDBJ databases">
        <authorList>
            <person name="Kucharzyk K."/>
            <person name="Murdoch R.W."/>
            <person name="Higgins S."/>
            <person name="Loffler F."/>
        </authorList>
    </citation>
    <scope>NUCLEOTIDE SEQUENCE</scope>
</reference>
<organism evidence="2">
    <name type="scientific">bioreactor metagenome</name>
    <dbReference type="NCBI Taxonomy" id="1076179"/>
    <lineage>
        <taxon>unclassified sequences</taxon>
        <taxon>metagenomes</taxon>
        <taxon>ecological metagenomes</taxon>
    </lineage>
</organism>
<comment type="caution">
    <text evidence="2">The sequence shown here is derived from an EMBL/GenBank/DDBJ whole genome shotgun (WGS) entry which is preliminary data.</text>
</comment>
<feature type="region of interest" description="Disordered" evidence="1">
    <location>
        <begin position="1"/>
        <end position="208"/>
    </location>
</feature>
<feature type="compositionally biased region" description="Basic residues" evidence="1">
    <location>
        <begin position="1"/>
        <end position="22"/>
    </location>
</feature>
<feature type="compositionally biased region" description="Low complexity" evidence="1">
    <location>
        <begin position="37"/>
        <end position="46"/>
    </location>
</feature>
<proteinExistence type="predicted"/>
<dbReference type="AlphaFoldDB" id="A0A645DQC8"/>
<gene>
    <name evidence="2" type="ORF">SDC9_138476</name>
</gene>
<feature type="compositionally biased region" description="Basic residues" evidence="1">
    <location>
        <begin position="121"/>
        <end position="138"/>
    </location>
</feature>
<feature type="compositionally biased region" description="Basic residues" evidence="1">
    <location>
        <begin position="47"/>
        <end position="73"/>
    </location>
</feature>
<name>A0A645DQC8_9ZZZZ</name>
<evidence type="ECO:0000313" key="2">
    <source>
        <dbReference type="EMBL" id="MPM91348.1"/>
    </source>
</evidence>
<accession>A0A645DQC8</accession>